<gene>
    <name evidence="3" type="primary">ORF123</name>
</gene>
<dbReference type="EMBL" id="AF325155">
    <property type="protein sequence ID" value="AAL01805.1"/>
    <property type="molecule type" value="Genomic_DNA"/>
</dbReference>
<sequence>MQAIVDEALYLADKFESLGHTHRAIQCYKICCKFIMRMEDADEHKLEECRRHIERLQDIQKKKQTQLCKISLIRDSQ</sequence>
<dbReference type="Proteomes" id="UP000202667">
    <property type="component" value="Segment"/>
</dbReference>
<reference evidence="2" key="2">
    <citation type="submission" date="2008-01" db="EMBL/GenBank/DDBJ databases">
        <title>Gentic differences of some genes among Spodopera litura nuclear polyhedrosis virus isolates.</title>
        <authorList>
            <person name="Liu Y.H."/>
            <person name="Wang L.H."/>
            <person name="Fang J.C."/>
        </authorList>
    </citation>
    <scope>NUCLEOTIDE SEQUENCE</scope>
    <source>
        <strain evidence="2">Ogasawara</strain>
    </source>
</reference>
<reference evidence="3" key="3">
    <citation type="journal article" date="2019" name="Viruses">
        <title>Identification of Loci Associated with Enhanced Virulence in Spodoptera litura Nucleopolyhedrovirus Isolates Using Deep Sequencing.</title>
        <authorList>
            <person name="Zwart M.P."/>
            <person name="Ali G."/>
            <person name="Strien E.A.V."/>
            <person name="Schijlen E.G.W.M."/>
            <person name="Wang M."/>
            <person name="Werf W.V."/>
            <person name="Vlak J.M."/>
        </authorList>
    </citation>
    <scope>NUCLEOTIDE SEQUENCE</scope>
    <source>
        <strain evidence="3">G2</strain>
    </source>
</reference>
<name>Q91BB1_NPVST</name>
<dbReference type="EMBL" id="EU374639">
    <property type="protein sequence ID" value="ABY84900.1"/>
    <property type="molecule type" value="Genomic_DNA"/>
</dbReference>
<dbReference type="RefSeq" id="NP_258391.1">
    <property type="nucleotide sequence ID" value="NC_003102.1"/>
</dbReference>
<protein>
    <submittedName>
        <fullName evidence="1">Uncharacterized protein</fullName>
    </submittedName>
</protein>
<keyword evidence="4" id="KW-1185">Reference proteome</keyword>
<organismHost>
    <name type="scientific">Lepidoptera</name>
    <name type="common">moths &amp; butterflies</name>
    <dbReference type="NCBI Taxonomy" id="7088"/>
</organismHost>
<dbReference type="OrthoDB" id="28969at10239"/>
<dbReference type="KEGG" id="vg:922211"/>
<dbReference type="EMBL" id="MN342245">
    <property type="protein sequence ID" value="QHN73971.1"/>
    <property type="molecule type" value="Genomic_DNA"/>
</dbReference>
<accession>Q91BB1</accession>
<evidence type="ECO:0000313" key="1">
    <source>
        <dbReference type="EMBL" id="AAL01805.1"/>
    </source>
</evidence>
<proteinExistence type="predicted"/>
<reference evidence="1 4" key="1">
    <citation type="journal article" date="2001" name="Virology">
        <title>Sequence analysis of the Spodoptera litura multicapsid nucleopolyhedrovirus genome.</title>
        <authorList>
            <person name="Pang Y."/>
            <person name="Yu J."/>
            <person name="Wang L."/>
            <person name="Hu X."/>
            <person name="Bao W."/>
            <person name="Li G."/>
            <person name="Chen C."/>
            <person name="Han H."/>
            <person name="Hu S."/>
            <person name="Yang H."/>
        </authorList>
    </citation>
    <scope>NUCLEOTIDE SEQUENCE [LARGE SCALE GENOMIC DNA]</scope>
    <source>
        <strain evidence="1 4">G2</strain>
    </source>
</reference>
<evidence type="ECO:0000313" key="3">
    <source>
        <dbReference type="EMBL" id="QHN73971.1"/>
    </source>
</evidence>
<evidence type="ECO:0000313" key="4">
    <source>
        <dbReference type="Proteomes" id="UP000202667"/>
    </source>
</evidence>
<evidence type="ECO:0000313" key="2">
    <source>
        <dbReference type="EMBL" id="ABY84900.1"/>
    </source>
</evidence>
<organism evidence="1 4">
    <name type="scientific">Spodoptera litura multicapsid nucleopolyhedrovirus</name>
    <name type="common">SpltMNPV</name>
    <dbReference type="NCBI Taxonomy" id="46242"/>
    <lineage>
        <taxon>Viruses</taxon>
        <taxon>Viruses incertae sedis</taxon>
        <taxon>Naldaviricetes</taxon>
        <taxon>Lefavirales</taxon>
        <taxon>Baculoviridae</taxon>
        <taxon>Alphabaculovirus</taxon>
        <taxon>Alphabaculovirus spliturae</taxon>
    </lineage>
</organism>